<dbReference type="AlphaFoldDB" id="A0A8H4RZ67"/>
<evidence type="ECO:0000313" key="2">
    <source>
        <dbReference type="Proteomes" id="UP000566819"/>
    </source>
</evidence>
<proteinExistence type="predicted"/>
<dbReference type="OrthoDB" id="1681166at2759"/>
<name>A0A8H4RZ67_9HELO</name>
<comment type="caution">
    <text evidence="1">The sequence shown here is derived from an EMBL/GenBank/DDBJ whole genome shotgun (WGS) entry which is preliminary data.</text>
</comment>
<dbReference type="Proteomes" id="UP000566819">
    <property type="component" value="Unassembled WGS sequence"/>
</dbReference>
<sequence>MVSPPNPRLGPSAAYFAQETTNLISDAKQNFERKYIPDEAWQHIINDGQNFTNMLNGYRDVPPKELIPSMIMAEPMHMHYKNHIHADLQLARLFDLANTREAQQQSQHRKLISLYQSGNTLKMLNRFVDSRQRPLLEKVNVSGSGLTDDLRDEWLFQREWRKALHLPGLYLAGGNNPRIQGIVRLYMTARANLEIELNRISPNVHDRFRIAFNSQNAHLFTWLNSARENIKDVLLEMVAIAYAPRTQSLGARFVGREQPVLDEEALLQANMADIRVINKMEAKYEEMMQSHPFERLLVDLISRENAFEKALAVEHVEDKLIDKQVCLVDEPELQRTSGERGYLWLDGWLDDSFTVLNLERLVYSIFLKTNFINRQRRNFRLLREWSSYRPWLSQNVNTILHDFVPCRDS</sequence>
<dbReference type="EMBL" id="JAAMPI010000031">
    <property type="protein sequence ID" value="KAF4637207.1"/>
    <property type="molecule type" value="Genomic_DNA"/>
</dbReference>
<evidence type="ECO:0000313" key="1">
    <source>
        <dbReference type="EMBL" id="KAF4637207.1"/>
    </source>
</evidence>
<keyword evidence="2" id="KW-1185">Reference proteome</keyword>
<reference evidence="1 2" key="1">
    <citation type="submission" date="2020-03" db="EMBL/GenBank/DDBJ databases">
        <title>Draft Genome Sequence of Cudoniella acicularis.</title>
        <authorList>
            <person name="Buettner E."/>
            <person name="Kellner H."/>
        </authorList>
    </citation>
    <scope>NUCLEOTIDE SEQUENCE [LARGE SCALE GENOMIC DNA]</scope>
    <source>
        <strain evidence="1 2">DSM 108380</strain>
    </source>
</reference>
<accession>A0A8H4RZ67</accession>
<gene>
    <name evidence="1" type="ORF">G7Y89_g870</name>
</gene>
<organism evidence="1 2">
    <name type="scientific">Cudoniella acicularis</name>
    <dbReference type="NCBI Taxonomy" id="354080"/>
    <lineage>
        <taxon>Eukaryota</taxon>
        <taxon>Fungi</taxon>
        <taxon>Dikarya</taxon>
        <taxon>Ascomycota</taxon>
        <taxon>Pezizomycotina</taxon>
        <taxon>Leotiomycetes</taxon>
        <taxon>Helotiales</taxon>
        <taxon>Tricladiaceae</taxon>
        <taxon>Cudoniella</taxon>
    </lineage>
</organism>
<protein>
    <submittedName>
        <fullName evidence="1">Uncharacterized protein</fullName>
    </submittedName>
</protein>